<reference evidence="1" key="4">
    <citation type="submission" date="2011-06" db="EMBL/GenBank/DDBJ databases">
        <authorList>
            <person name="Vereecke D.M."/>
        </authorList>
    </citation>
    <scope>NUCLEOTIDE SEQUENCE</scope>
    <source>
        <strain evidence="1">D188</strain>
        <plasmid evidence="1">pFiD188</plasmid>
    </source>
</reference>
<reference evidence="1" key="2">
    <citation type="journal article" date="2010" name="Mol. Plant Microbe Interact.">
        <title>Rhodococcus fascians impacts plant development through the dynamic fas-mediated production of a cytokinin mix.</title>
        <authorList>
            <person name="Pertry I."/>
            <person name="Vaclavikova K."/>
            <person name="Gemrotova M."/>
            <person name="Spichal L."/>
            <person name="Galuszka P."/>
            <person name="Depuydt S."/>
            <person name="Temmerman W."/>
            <person name="Stes E."/>
            <person name="De Keyser A."/>
            <person name="Riefler M."/>
            <person name="Biondi S."/>
            <person name="Novak O."/>
            <person name="Schmulling T."/>
            <person name="Strnad M."/>
            <person name="Tarkowski P."/>
            <person name="Holsters M."/>
            <person name="Vereecke D."/>
        </authorList>
    </citation>
    <scope>NUCLEOTIDE SEQUENCE</scope>
    <source>
        <strain evidence="1">D188</strain>
        <plasmid evidence="1">pFiD188</plasmid>
    </source>
</reference>
<proteinExistence type="predicted"/>
<gene>
    <name evidence="1" type="ORF">pFi_103</name>
</gene>
<keyword evidence="1" id="KW-0614">Plasmid</keyword>
<protein>
    <submittedName>
        <fullName evidence="1">Uncharacterized protein</fullName>
    </submittedName>
</protein>
<reference evidence="1" key="1">
    <citation type="journal article" date="2009" name="Proc. Natl. Acad. Sci. U.S.A.">
        <title>Identification of Rhodococcus fascians cytokinins and their modus operandi to reshape the plant.</title>
        <authorList>
            <person name="Pertry I."/>
            <person name="Vaclavikova K."/>
            <person name="Depuydt S."/>
            <person name="Galuszka P."/>
            <person name="Spichal L."/>
            <person name="Temmerman W."/>
            <person name="Stes E."/>
            <person name="Schmulling T."/>
            <person name="Kakimoto T."/>
            <person name="Van Montagu M.C."/>
            <person name="Strnad M."/>
            <person name="Holsters M."/>
            <person name="Tarkowski P."/>
            <person name="Vereecke D."/>
        </authorList>
    </citation>
    <scope>NUCLEOTIDE SEQUENCE</scope>
    <source>
        <strain evidence="1">D188</strain>
        <plasmid evidence="1">pFiD188</plasmid>
    </source>
</reference>
<dbReference type="EMBL" id="JN093097">
    <property type="protein sequence ID" value="AET25239.1"/>
    <property type="molecule type" value="Genomic_DNA"/>
</dbReference>
<geneLocation type="plasmid" evidence="1">
    <name>pFiD188</name>
</geneLocation>
<organism evidence="1">
    <name type="scientific">Rhodococcoides fascians D188</name>
    <dbReference type="NCBI Taxonomy" id="1051973"/>
    <lineage>
        <taxon>Bacteria</taxon>
        <taxon>Bacillati</taxon>
        <taxon>Actinomycetota</taxon>
        <taxon>Actinomycetes</taxon>
        <taxon>Mycobacteriales</taxon>
        <taxon>Nocardiaceae</taxon>
        <taxon>Rhodococcoides</taxon>
    </lineage>
</organism>
<sequence>MAKTHQTAWTAIAAAVMVAVAAAAAVVITTDHHEADTAPPPPQVFHDVITVASLLDALPVVDDIDSTARWPDGQRLAELLVRPPGSDHGCDTRNIALAAELEAVTFAAGTDNCVVAQGVLNDPYTGVTVEFDAASEKDAAASDYVYPLDAAWALGAAAWAPEQQQRFVSDVQTNIIVASAQAVEHRAQRGLSQWHPSNDDLACAFAAKYLRVAQTYALPITRGDAVAATQLCGLGNTAVTTAGETEPAN</sequence>
<name>G8JYW8_RHOFA</name>
<reference evidence="1" key="3">
    <citation type="journal article" date="2011" name="Annu. Rev. Phytopathol.">
        <title>A successful bacterial coup d'etat: how Rhodococcus fascians redirects plant development.</title>
        <authorList>
            <person name="Stes E."/>
            <person name="Vandeputte O.M."/>
            <person name="El Jaziri M."/>
            <person name="Holsters M."/>
            <person name="Vereecke D."/>
        </authorList>
    </citation>
    <scope>NUCLEOTIDE SEQUENCE</scope>
    <source>
        <strain evidence="1">D188</strain>
        <plasmid evidence="1">pFiD188</plasmid>
    </source>
</reference>
<evidence type="ECO:0000313" key="1">
    <source>
        <dbReference type="EMBL" id="AET25239.1"/>
    </source>
</evidence>
<accession>G8JYW8</accession>
<dbReference type="AlphaFoldDB" id="G8JYW8"/>
<reference evidence="1" key="5">
    <citation type="journal article" date="2012" name="Mol. Plant Microbe Interact.">
        <title>pFiD188, the linear virulence plasmid of Rhodococcus fascians D188.</title>
        <authorList>
            <person name="Francis I."/>
            <person name="De Keyser A."/>
            <person name="De Backer P."/>
            <person name="Simon-Mateo C."/>
            <person name="Kalkus J."/>
            <person name="Pertry I."/>
            <person name="Ardiles-Diaz W."/>
            <person name="De Rycke R."/>
            <person name="Vandeputte O.M."/>
            <person name="El Jaziri M."/>
            <person name="Holsters M."/>
            <person name="Vereecke D."/>
        </authorList>
    </citation>
    <scope>NUCLEOTIDE SEQUENCE</scope>
    <source>
        <strain evidence="1">D188</strain>
        <plasmid evidence="1">pFiD188</plasmid>
    </source>
</reference>
<dbReference type="KEGG" id="rfa:A3L23_04967"/>
<dbReference type="PATRIC" id="fig|1051973.4.peg.5011"/>
<dbReference type="RefSeq" id="WP_015586157.1">
    <property type="nucleotide sequence ID" value="NZ_CP015236.1"/>
</dbReference>